<feature type="binding site" evidence="7">
    <location>
        <position position="220"/>
    </location>
    <ligand>
        <name>Mg(2+)</name>
        <dbReference type="ChEBI" id="CHEBI:18420"/>
        <label>1</label>
    </ligand>
</feature>
<feature type="binding site" evidence="7">
    <location>
        <position position="357"/>
    </location>
    <ligand>
        <name>Mg(2+)</name>
        <dbReference type="ChEBI" id="CHEBI:18420"/>
        <label>1</label>
    </ligand>
</feature>
<evidence type="ECO:0000313" key="16">
    <source>
        <dbReference type="Proteomes" id="UP000654401"/>
    </source>
</evidence>
<dbReference type="SUPFAM" id="SSF55931">
    <property type="entry name" value="Glutamine synthetase/guanido kinase"/>
    <property type="match status" value="1"/>
</dbReference>
<reference evidence="15 16" key="1">
    <citation type="submission" date="2020-08" db="EMBL/GenBank/DDBJ databases">
        <title>Bridging the membrane lipid divide: bacteria of the FCB group superphylum have the potential to synthesize archaeal ether lipids.</title>
        <authorList>
            <person name="Villanueva L."/>
            <person name="Von Meijenfeldt F.A.B."/>
            <person name="Westbye A.B."/>
            <person name="Yadav S."/>
            <person name="Hopmans E.C."/>
            <person name="Dutilh B.E."/>
            <person name="Sinninghe Damste J.S."/>
        </authorList>
    </citation>
    <scope>NUCLEOTIDE SEQUENCE [LARGE SCALE GENOMIC DNA]</scope>
    <source>
        <strain evidence="15">NIOZ-UU100</strain>
    </source>
</reference>
<dbReference type="SMART" id="SM01230">
    <property type="entry name" value="Gln-synt_C"/>
    <property type="match status" value="1"/>
</dbReference>
<keyword evidence="6 12" id="KW-0067">ATP-binding</keyword>
<dbReference type="PROSITE" id="PS51987">
    <property type="entry name" value="GS_CATALYTIC"/>
    <property type="match status" value="1"/>
</dbReference>
<dbReference type="PROSITE" id="PS00182">
    <property type="entry name" value="GLNA_ADENYLATION"/>
    <property type="match status" value="1"/>
</dbReference>
<proteinExistence type="inferred from homology"/>
<evidence type="ECO:0000256" key="3">
    <source>
        <dbReference type="ARBA" id="ARBA00021364"/>
    </source>
</evidence>
<feature type="binding site" evidence="5">
    <location>
        <position position="321"/>
    </location>
    <ligand>
        <name>L-glutamate</name>
        <dbReference type="ChEBI" id="CHEBI:29985"/>
    </ligand>
</feature>
<keyword evidence="7" id="KW-0460">Magnesium</keyword>
<evidence type="ECO:0000313" key="15">
    <source>
        <dbReference type="EMBL" id="MBC8519403.1"/>
    </source>
</evidence>
<feature type="domain" description="GS catalytic" evidence="14">
    <location>
        <begin position="104"/>
        <end position="468"/>
    </location>
</feature>
<dbReference type="Gene3D" id="3.30.590.10">
    <property type="entry name" value="Glutamine synthetase/guanido kinase, catalytic domain"/>
    <property type="match status" value="1"/>
</dbReference>
<evidence type="ECO:0000259" key="14">
    <source>
        <dbReference type="PROSITE" id="PS51987"/>
    </source>
</evidence>
<comment type="cofactor">
    <cofactor evidence="7">
        <name>Mg(2+)</name>
        <dbReference type="ChEBI" id="CHEBI:18420"/>
    </cofactor>
    <text evidence="7">Binds 2 Mg(2+) ions per subunit.</text>
</comment>
<dbReference type="PANTHER" id="PTHR43407">
    <property type="entry name" value="GLUTAMINE SYNTHETASE"/>
    <property type="match status" value="1"/>
</dbReference>
<dbReference type="GO" id="GO:0019740">
    <property type="term" value="P:nitrogen utilization"/>
    <property type="evidence" value="ECO:0007669"/>
    <property type="project" value="TreeGrafter"/>
</dbReference>
<comment type="subcellular location">
    <subcellularLocation>
        <location evidence="11">Cytoplasm</location>
    </subcellularLocation>
</comment>
<feature type="binding site" evidence="6">
    <location>
        <begin position="271"/>
        <end position="273"/>
    </location>
    <ligand>
        <name>ATP</name>
        <dbReference type="ChEBI" id="CHEBI:30616"/>
    </ligand>
</feature>
<evidence type="ECO:0000256" key="8">
    <source>
        <dbReference type="PIRSR" id="PIRSR604809-50"/>
    </source>
</evidence>
<dbReference type="InterPro" id="IPR027302">
    <property type="entry name" value="Gln_synth_N_conserv_site"/>
</dbReference>
<comment type="similarity">
    <text evidence="1 9 10">Belongs to the glutamine synthetase family.</text>
</comment>
<dbReference type="PANTHER" id="PTHR43407:SF2">
    <property type="entry name" value="GLUTAMINE SYNTHETASE"/>
    <property type="match status" value="1"/>
</dbReference>
<keyword evidence="8" id="KW-0597">Phosphoprotein</keyword>
<feature type="modified residue" description="O-AMP-tyrosine" evidence="8">
    <location>
        <position position="397"/>
    </location>
</feature>
<dbReference type="Proteomes" id="UP000654401">
    <property type="component" value="Unassembled WGS sequence"/>
</dbReference>
<feature type="binding site" evidence="6">
    <location>
        <position position="339"/>
    </location>
    <ligand>
        <name>ATP</name>
        <dbReference type="ChEBI" id="CHEBI:30616"/>
    </ligand>
</feature>
<protein>
    <recommendedName>
        <fullName evidence="3 12">Glutamine synthetase</fullName>
        <ecNumber evidence="2 12">6.3.1.2</ecNumber>
    </recommendedName>
</protein>
<dbReference type="AlphaFoldDB" id="A0A8J6P794"/>
<dbReference type="NCBIfam" id="NF007006">
    <property type="entry name" value="PRK09469.1"/>
    <property type="match status" value="1"/>
</dbReference>
<comment type="caution">
    <text evidence="15">The sequence shown here is derived from an EMBL/GenBank/DDBJ whole genome shotgun (WGS) entry which is preliminary data.</text>
</comment>
<dbReference type="GO" id="GO:0005737">
    <property type="term" value="C:cytoplasm"/>
    <property type="evidence" value="ECO:0007669"/>
    <property type="project" value="UniProtKB-SubCell"/>
</dbReference>
<evidence type="ECO:0000256" key="9">
    <source>
        <dbReference type="PROSITE-ProRule" id="PRU01330"/>
    </source>
</evidence>
<dbReference type="InterPro" id="IPR001637">
    <property type="entry name" value="Gln_synth_I_adenylation_site"/>
</dbReference>
<keyword evidence="6 12" id="KW-0547">Nucleotide-binding</keyword>
<feature type="binding site" evidence="7">
    <location>
        <position position="131"/>
    </location>
    <ligand>
        <name>Mg(2+)</name>
        <dbReference type="ChEBI" id="CHEBI:18420"/>
        <label>1</label>
    </ligand>
</feature>
<feature type="binding site" evidence="7">
    <location>
        <position position="212"/>
    </location>
    <ligand>
        <name>Mg(2+)</name>
        <dbReference type="ChEBI" id="CHEBI:18420"/>
        <label>1</label>
    </ligand>
</feature>
<keyword evidence="11" id="KW-0963">Cytoplasm</keyword>
<dbReference type="GO" id="GO:0005524">
    <property type="term" value="F:ATP binding"/>
    <property type="evidence" value="ECO:0007669"/>
    <property type="project" value="UniProtKB-KW"/>
</dbReference>
<dbReference type="Gene3D" id="3.10.20.70">
    <property type="entry name" value="Glutamine synthetase, N-terminal domain"/>
    <property type="match status" value="1"/>
</dbReference>
<dbReference type="NCBIfam" id="TIGR00653">
    <property type="entry name" value="GlnA"/>
    <property type="match status" value="1"/>
</dbReference>
<dbReference type="InterPro" id="IPR014746">
    <property type="entry name" value="Gln_synth/guanido_kin_cat_dom"/>
</dbReference>
<dbReference type="InterPro" id="IPR008147">
    <property type="entry name" value="Gln_synt_N"/>
</dbReference>
<feature type="binding site" evidence="5">
    <location>
        <position position="359"/>
    </location>
    <ligand>
        <name>L-glutamate</name>
        <dbReference type="ChEBI" id="CHEBI:29985"/>
    </ligand>
</feature>
<evidence type="ECO:0000256" key="5">
    <source>
        <dbReference type="PIRSR" id="PIRSR604809-1"/>
    </source>
</evidence>
<dbReference type="GO" id="GO:0004356">
    <property type="term" value="F:glutamine synthetase activity"/>
    <property type="evidence" value="ECO:0007669"/>
    <property type="project" value="UniProtKB-EC"/>
</dbReference>
<dbReference type="GO" id="GO:0006542">
    <property type="term" value="P:glutamine biosynthetic process"/>
    <property type="evidence" value="ECO:0007669"/>
    <property type="project" value="InterPro"/>
</dbReference>
<comment type="catalytic activity">
    <reaction evidence="4 12">
        <text>L-glutamate + NH4(+) + ATP = L-glutamine + ADP + phosphate + H(+)</text>
        <dbReference type="Rhea" id="RHEA:16169"/>
        <dbReference type="ChEBI" id="CHEBI:15378"/>
        <dbReference type="ChEBI" id="CHEBI:28938"/>
        <dbReference type="ChEBI" id="CHEBI:29985"/>
        <dbReference type="ChEBI" id="CHEBI:30616"/>
        <dbReference type="ChEBI" id="CHEBI:43474"/>
        <dbReference type="ChEBI" id="CHEBI:58359"/>
        <dbReference type="ChEBI" id="CHEBI:456216"/>
        <dbReference type="EC" id="6.3.1.2"/>
    </reaction>
</comment>
<dbReference type="InterPro" id="IPR008146">
    <property type="entry name" value="Gln_synth_cat_dom"/>
</dbReference>
<dbReference type="InterPro" id="IPR027303">
    <property type="entry name" value="Gln_synth_gly_rich_site"/>
</dbReference>
<evidence type="ECO:0000256" key="4">
    <source>
        <dbReference type="ARBA" id="ARBA00049436"/>
    </source>
</evidence>
<dbReference type="PROSITE" id="PS51986">
    <property type="entry name" value="GS_BETA_GRASP"/>
    <property type="match status" value="1"/>
</dbReference>
<feature type="domain" description="GS beta-grasp" evidence="13">
    <location>
        <begin position="12"/>
        <end position="96"/>
    </location>
</feature>
<keyword evidence="7" id="KW-0479">Metal-binding</keyword>
<feature type="binding site" evidence="6">
    <location>
        <position position="207"/>
    </location>
    <ligand>
        <name>ATP</name>
        <dbReference type="ChEBI" id="CHEBI:30616"/>
    </ligand>
</feature>
<dbReference type="InterPro" id="IPR004809">
    <property type="entry name" value="Gln_synth_I"/>
</dbReference>
<dbReference type="FunFam" id="3.10.20.70:FF:000001">
    <property type="entry name" value="Glutamine synthetase"/>
    <property type="match status" value="1"/>
</dbReference>
<dbReference type="GO" id="GO:0016020">
    <property type="term" value="C:membrane"/>
    <property type="evidence" value="ECO:0007669"/>
    <property type="project" value="TreeGrafter"/>
</dbReference>
<evidence type="ECO:0000256" key="12">
    <source>
        <dbReference type="RuleBase" id="RU004356"/>
    </source>
</evidence>
<evidence type="ECO:0000256" key="6">
    <source>
        <dbReference type="PIRSR" id="PIRSR604809-2"/>
    </source>
</evidence>
<feature type="binding site" evidence="7">
    <location>
        <position position="129"/>
    </location>
    <ligand>
        <name>Mg(2+)</name>
        <dbReference type="ChEBI" id="CHEBI:18420"/>
        <label>1</label>
    </ligand>
</feature>
<evidence type="ECO:0000256" key="2">
    <source>
        <dbReference type="ARBA" id="ARBA00012937"/>
    </source>
</evidence>
<dbReference type="Pfam" id="PF00120">
    <property type="entry name" value="Gln-synt_C"/>
    <property type="match status" value="1"/>
</dbReference>
<feature type="binding site" evidence="5">
    <location>
        <position position="327"/>
    </location>
    <ligand>
        <name>L-glutamate</name>
        <dbReference type="ChEBI" id="CHEBI:29985"/>
    </ligand>
</feature>
<dbReference type="EMBL" id="JACNFK010000023">
    <property type="protein sequence ID" value="MBC8519403.1"/>
    <property type="molecule type" value="Genomic_DNA"/>
</dbReference>
<evidence type="ECO:0000256" key="11">
    <source>
        <dbReference type="RuleBase" id="RU000387"/>
    </source>
</evidence>
<dbReference type="PROSITE" id="PS00181">
    <property type="entry name" value="GLNA_ATP"/>
    <property type="match status" value="1"/>
</dbReference>
<dbReference type="InterPro" id="IPR036651">
    <property type="entry name" value="Gln_synt_N_sf"/>
</dbReference>
<dbReference type="Pfam" id="PF03951">
    <property type="entry name" value="Gln-synt_N"/>
    <property type="match status" value="1"/>
</dbReference>
<dbReference type="SUPFAM" id="SSF54368">
    <property type="entry name" value="Glutamine synthetase, N-terminal domain"/>
    <property type="match status" value="1"/>
</dbReference>
<name>A0A8J6P794_9GAMM</name>
<keyword evidence="12 15" id="KW-0436">Ligase</keyword>
<feature type="binding site" evidence="7">
    <location>
        <position position="269"/>
    </location>
    <ligand>
        <name>Mg(2+)</name>
        <dbReference type="ChEBI" id="CHEBI:18420"/>
        <label>1</label>
    </ligand>
</feature>
<feature type="binding site" evidence="5">
    <location>
        <position position="339"/>
    </location>
    <ligand>
        <name>L-glutamate</name>
        <dbReference type="ChEBI" id="CHEBI:29985"/>
    </ligand>
</feature>
<organism evidence="15 16">
    <name type="scientific">Candidatus Thiopontia autotrophica</name>
    <dbReference type="NCBI Taxonomy" id="2841688"/>
    <lineage>
        <taxon>Bacteria</taxon>
        <taxon>Pseudomonadati</taxon>
        <taxon>Pseudomonadota</taxon>
        <taxon>Gammaproteobacteria</taxon>
        <taxon>Candidatus Thiopontia</taxon>
    </lineage>
</organism>
<dbReference type="FunFam" id="3.30.590.10:FF:000001">
    <property type="entry name" value="Glutamine synthetase"/>
    <property type="match status" value="1"/>
</dbReference>
<evidence type="ECO:0000256" key="7">
    <source>
        <dbReference type="PIRSR" id="PIRSR604809-3"/>
    </source>
</evidence>
<accession>A0A8J6P794</accession>
<dbReference type="GO" id="GO:0046872">
    <property type="term" value="F:metal ion binding"/>
    <property type="evidence" value="ECO:0007669"/>
    <property type="project" value="UniProtKB-KW"/>
</dbReference>
<evidence type="ECO:0000259" key="13">
    <source>
        <dbReference type="PROSITE" id="PS51986"/>
    </source>
</evidence>
<feature type="binding site" evidence="6">
    <location>
        <position position="352"/>
    </location>
    <ligand>
        <name>ATP</name>
        <dbReference type="ChEBI" id="CHEBI:30616"/>
    </ligand>
</feature>
<dbReference type="EC" id="6.3.1.2" evidence="2 12"/>
<sequence length="468" mass="51930">MSQKVLKLIKENNAKFVDLRFTDTKGKEQHVTIPSAEVNAGFFKAGKMFDGSSIEGWKGINESDMILMPDADTALLDPFYEEPTVIIRCNIVEPATMEGYERDPRSVAYRAEEYLKSTGIGDKAFFGPEPEFFLFDDVRWGSDMSGSFCKVDSEEASWNTEKVYEGGNMGHRPGVKGGYFPVPPVDSTQDIRTAMSLVMEDMGLTIEAHHHEVATANQNEIATAFNSLVKKADEVQILKYVTHNVAHAYGKTATFMPKPIVGDNGTGMHVHQSIAKKGKNIFSGNKYGGLSQDALYYIGGIIKHARSLNAFTNASTNSYKRLVPGFEAPVMLAYSARNRSASIRIPFVPVPKATRIEVRFPDPTANPYLAFAAMLMAGLDGIKNKIDPGEAMDKDLYDLPAEEAAEIPTVCHSFEQALEALANDNDYLTQGDVFTADFIESYIDLKMEEVTRMRMTTHPVEFDMYYSV</sequence>
<gene>
    <name evidence="15" type="primary">glnA</name>
    <name evidence="15" type="ORF">H8D24_03225</name>
</gene>
<dbReference type="PROSITE" id="PS00180">
    <property type="entry name" value="GLNA_1"/>
    <property type="match status" value="1"/>
</dbReference>
<comment type="subunit">
    <text evidence="11">Oligomer of 12 subunits arranged in the form of two hexagons.</text>
</comment>
<evidence type="ECO:0000256" key="1">
    <source>
        <dbReference type="ARBA" id="ARBA00009897"/>
    </source>
</evidence>
<feature type="binding site" evidence="5">
    <location>
        <begin position="264"/>
        <end position="265"/>
    </location>
    <ligand>
        <name>L-glutamate</name>
        <dbReference type="ChEBI" id="CHEBI:29985"/>
    </ligand>
</feature>
<evidence type="ECO:0000256" key="10">
    <source>
        <dbReference type="RuleBase" id="RU000384"/>
    </source>
</evidence>